<dbReference type="PANTHER" id="PTHR19346">
    <property type="entry name" value="SUGAR PHOSPHATE TRANSPORTER DOMAIN-CONTAINING PROTEIN"/>
    <property type="match status" value="1"/>
</dbReference>
<keyword evidence="4" id="KW-1185">Reference proteome</keyword>
<keyword evidence="2" id="KW-1133">Transmembrane helix</keyword>
<comment type="caution">
    <text evidence="3">The sequence shown here is derived from an EMBL/GenBank/DDBJ whole genome shotgun (WGS) entry which is preliminary data.</text>
</comment>
<gene>
    <name evidence="3" type="ORF">BV898_17187</name>
</gene>
<feature type="transmembrane region" description="Helical" evidence="2">
    <location>
        <begin position="107"/>
        <end position="127"/>
    </location>
</feature>
<dbReference type="InterPro" id="IPR026505">
    <property type="entry name" value="Solute_c_fam_35_mem_F3/F4"/>
</dbReference>
<dbReference type="OrthoDB" id="10062838at2759"/>
<evidence type="ECO:0000256" key="1">
    <source>
        <dbReference type="SAM" id="MobiDB-lite"/>
    </source>
</evidence>
<dbReference type="PANTHER" id="PTHR19346:SF4">
    <property type="entry name" value="SUGAR PHOSPHATE TRANSPORTER DOMAIN-CONTAINING PROTEIN"/>
    <property type="match status" value="1"/>
</dbReference>
<reference evidence="4" key="1">
    <citation type="submission" date="2017-01" db="EMBL/GenBank/DDBJ databases">
        <title>Comparative genomics of anhydrobiosis in the tardigrade Hypsibius dujardini.</title>
        <authorList>
            <person name="Yoshida Y."/>
            <person name="Koutsovoulos G."/>
            <person name="Laetsch D."/>
            <person name="Stevens L."/>
            <person name="Kumar S."/>
            <person name="Horikawa D."/>
            <person name="Ishino K."/>
            <person name="Komine S."/>
            <person name="Tomita M."/>
            <person name="Blaxter M."/>
            <person name="Arakawa K."/>
        </authorList>
    </citation>
    <scope>NUCLEOTIDE SEQUENCE [LARGE SCALE GENOMIC DNA]</scope>
    <source>
        <strain evidence="4">Z151</strain>
    </source>
</reference>
<evidence type="ECO:0000256" key="2">
    <source>
        <dbReference type="SAM" id="Phobius"/>
    </source>
</evidence>
<feature type="transmembrane region" description="Helical" evidence="2">
    <location>
        <begin position="246"/>
        <end position="264"/>
    </location>
</feature>
<sequence>MSTIPGAAARHKQTLQEKWRKISHISVDDRYDIEKKPGFEDPIEEEENEQPDEDLKRLRFKDVRLFVLGSLVIGGIAASSALLNYYAKNTSTTYFHAPLWLIWFRSNWRIMAYPIFIALRYAFQAVFGQLLKIKCVRVIPLKEMIRDGTKIYGDRKITSKTFFIDIALLSTISIAVQYLTFAPFHFVASGNATALNASNVAWVYLLSVIVLGVDIMPVKILAVLCSLIGVVLLAYHEGFTNPDWESAVMVICGAMATAVYQVLYKRRIGGTTDLGRISFSVSAIACFTLFTMWPIVLILYLTGAERWKWESIPWDIVCKNSAASFAFNWLINLGVAWTNPVFTSLGFLLAVPLAHVFDLRLKEKEFSPVEISGTVLIALGFLVLVLADRVSLERIRDWWFALQKRLTTFWSTARKIAPIKGVVSITTTSPDVSPGGQKTSDSEDSGISENEKNNARRF</sequence>
<evidence type="ECO:0000313" key="4">
    <source>
        <dbReference type="Proteomes" id="UP000192578"/>
    </source>
</evidence>
<dbReference type="EMBL" id="MTYJ01000284">
    <property type="protein sequence ID" value="OWA52744.1"/>
    <property type="molecule type" value="Genomic_DNA"/>
</dbReference>
<accession>A0A9X6RLW6</accession>
<feature type="transmembrane region" description="Helical" evidence="2">
    <location>
        <begin position="371"/>
        <end position="387"/>
    </location>
</feature>
<dbReference type="AlphaFoldDB" id="A0A9X6RLW6"/>
<feature type="transmembrane region" description="Helical" evidence="2">
    <location>
        <begin position="201"/>
        <end position="234"/>
    </location>
</feature>
<protein>
    <submittedName>
        <fullName evidence="3">Solute carrier family 35 member F4</fullName>
    </submittedName>
</protein>
<dbReference type="Proteomes" id="UP000192578">
    <property type="component" value="Unassembled WGS sequence"/>
</dbReference>
<feature type="transmembrane region" description="Helical" evidence="2">
    <location>
        <begin position="276"/>
        <end position="301"/>
    </location>
</feature>
<feature type="compositionally biased region" description="Basic and acidic residues" evidence="1">
    <location>
        <begin position="449"/>
        <end position="458"/>
    </location>
</feature>
<keyword evidence="2" id="KW-0472">Membrane</keyword>
<feature type="region of interest" description="Disordered" evidence="1">
    <location>
        <begin position="428"/>
        <end position="458"/>
    </location>
</feature>
<feature type="transmembrane region" description="Helical" evidence="2">
    <location>
        <begin position="329"/>
        <end position="351"/>
    </location>
</feature>
<feature type="transmembrane region" description="Helical" evidence="2">
    <location>
        <begin position="65"/>
        <end position="87"/>
    </location>
</feature>
<organism evidence="3 4">
    <name type="scientific">Hypsibius exemplaris</name>
    <name type="common">Freshwater tardigrade</name>
    <dbReference type="NCBI Taxonomy" id="2072580"/>
    <lineage>
        <taxon>Eukaryota</taxon>
        <taxon>Metazoa</taxon>
        <taxon>Ecdysozoa</taxon>
        <taxon>Tardigrada</taxon>
        <taxon>Eutardigrada</taxon>
        <taxon>Parachela</taxon>
        <taxon>Hypsibioidea</taxon>
        <taxon>Hypsibiidae</taxon>
        <taxon>Hypsibius</taxon>
    </lineage>
</organism>
<evidence type="ECO:0000313" key="3">
    <source>
        <dbReference type="EMBL" id="OWA52744.1"/>
    </source>
</evidence>
<proteinExistence type="predicted"/>
<name>A0A9X6RLW6_HYPEX</name>
<keyword evidence="2" id="KW-0812">Transmembrane</keyword>
<feature type="compositionally biased region" description="Polar residues" evidence="1">
    <location>
        <begin position="428"/>
        <end position="439"/>
    </location>
</feature>
<feature type="transmembrane region" description="Helical" evidence="2">
    <location>
        <begin position="162"/>
        <end position="181"/>
    </location>
</feature>